<dbReference type="AlphaFoldDB" id="A0A940XA80"/>
<sequence length="509" mass="59187">MATKAEDKKYFELWQQFRDNTRKATPIDLNESIVDKTNRIAKLEKNPEEWFKYYFPNFYTSEPTPWHIRATKRILANPEWYEVRSWSRELSKSGRTMMEVLYLTMTGKKKNVLMVSSTYDNAERLLLPYKVILECNNRIINDYGEQESLGNWEAGEFTTKKGVAFRALGSGQSPRGTRKDEVRPDTILIDDIDTDEECRNEQRIKDKMKWLEEALYGTRSISNPLLWIACGNIIAEYCCITEMAKKADYHEIINIRDKDGNSTWPQKNTEALIDRVLSKISWSAQQKEYFNNPVIEGDVFEKIKFDKCPPLKSCDNVLVYADPSTSNQDRGVNKQASYKSVGVIGKKGTKYYLYKVWIKQTNNSKFVSYLYEAYNYLVAHEVDIKRIHIENNSLQNPHYQQVILPEIRKQGNGIIHLPMTEDTRKKSDKFERIEGTLEPKNRLGNLIFNIAEQNDPDMKIMKDQMKGVSKKAKMMDGPDMLEGGVWILENKTVQMEGGYSFGSVNNRKY</sequence>
<name>A0A940XA80_9FLAO</name>
<accession>A0A940XA80</accession>
<dbReference type="RefSeq" id="WP_210668318.1">
    <property type="nucleotide sequence ID" value="NZ_JAGFBV010000045.1"/>
</dbReference>
<comment type="caution">
    <text evidence="1">The sequence shown here is derived from an EMBL/GenBank/DDBJ whole genome shotgun (WGS) entry which is preliminary data.</text>
</comment>
<evidence type="ECO:0008006" key="3">
    <source>
        <dbReference type="Google" id="ProtNLM"/>
    </source>
</evidence>
<evidence type="ECO:0000313" key="2">
    <source>
        <dbReference type="Proteomes" id="UP000675047"/>
    </source>
</evidence>
<proteinExistence type="predicted"/>
<protein>
    <recommendedName>
        <fullName evidence="3">Terminase</fullName>
    </recommendedName>
</protein>
<dbReference type="InterPro" id="IPR027417">
    <property type="entry name" value="P-loop_NTPase"/>
</dbReference>
<keyword evidence="2" id="KW-1185">Reference proteome</keyword>
<dbReference type="EMBL" id="JAGFBV010000045">
    <property type="protein sequence ID" value="MBP4140029.1"/>
    <property type="molecule type" value="Genomic_DNA"/>
</dbReference>
<gene>
    <name evidence="1" type="ORF">J3495_18310</name>
</gene>
<dbReference type="Proteomes" id="UP000675047">
    <property type="component" value="Unassembled WGS sequence"/>
</dbReference>
<reference evidence="1 2" key="1">
    <citation type="submission" date="2021-03" db="EMBL/GenBank/DDBJ databases">
        <title>Flavobacterium Flabelliformis Sp. Nov. And Flavobacterium Geliluteum Sp. Nov., Two Novel Multidrug Resistant Psychrophilic Species Isolated From Antarctica.</title>
        <authorList>
            <person name="Kralova S."/>
            <person name="Busse H.J."/>
            <person name="Bezdicek M."/>
            <person name="Nykrynova M."/>
            <person name="Kroupova E."/>
            <person name="Krsek D."/>
            <person name="Sedlacek I."/>
        </authorList>
    </citation>
    <scope>NUCLEOTIDE SEQUENCE [LARGE SCALE GENOMIC DNA]</scope>
    <source>
        <strain evidence="1 2">P7388</strain>
    </source>
</reference>
<organism evidence="1 2">
    <name type="scientific">Flavobacterium geliluteum</name>
    <dbReference type="NCBI Taxonomy" id="2816120"/>
    <lineage>
        <taxon>Bacteria</taxon>
        <taxon>Pseudomonadati</taxon>
        <taxon>Bacteroidota</taxon>
        <taxon>Flavobacteriia</taxon>
        <taxon>Flavobacteriales</taxon>
        <taxon>Flavobacteriaceae</taxon>
        <taxon>Flavobacterium</taxon>
    </lineage>
</organism>
<evidence type="ECO:0000313" key="1">
    <source>
        <dbReference type="EMBL" id="MBP4140029.1"/>
    </source>
</evidence>
<dbReference type="Gene3D" id="3.40.50.300">
    <property type="entry name" value="P-loop containing nucleotide triphosphate hydrolases"/>
    <property type="match status" value="1"/>
</dbReference>